<accession>A0A4Y2BFT1</accession>
<organism evidence="1 2">
    <name type="scientific">Araneus ventricosus</name>
    <name type="common">Orbweaver spider</name>
    <name type="synonym">Epeira ventricosa</name>
    <dbReference type="NCBI Taxonomy" id="182803"/>
    <lineage>
        <taxon>Eukaryota</taxon>
        <taxon>Metazoa</taxon>
        <taxon>Ecdysozoa</taxon>
        <taxon>Arthropoda</taxon>
        <taxon>Chelicerata</taxon>
        <taxon>Arachnida</taxon>
        <taxon>Araneae</taxon>
        <taxon>Araneomorphae</taxon>
        <taxon>Entelegynae</taxon>
        <taxon>Araneoidea</taxon>
        <taxon>Araneidae</taxon>
        <taxon>Araneus</taxon>
    </lineage>
</organism>
<proteinExistence type="predicted"/>
<dbReference type="EMBL" id="BGPR01000071">
    <property type="protein sequence ID" value="GBL90409.1"/>
    <property type="molecule type" value="Genomic_DNA"/>
</dbReference>
<dbReference type="AlphaFoldDB" id="A0A4Y2BFT1"/>
<keyword evidence="2" id="KW-1185">Reference proteome</keyword>
<comment type="caution">
    <text evidence="1">The sequence shown here is derived from an EMBL/GenBank/DDBJ whole genome shotgun (WGS) entry which is preliminary data.</text>
</comment>
<dbReference type="Proteomes" id="UP000499080">
    <property type="component" value="Unassembled WGS sequence"/>
</dbReference>
<gene>
    <name evidence="1" type="ORF">AVEN_178840_1</name>
</gene>
<sequence>MVEHILDGQKHYISVMVTKTKKETRLCVLLSLPLPFFWSLRPPGTTLTSPLCYIWPDIALLVDCHRERILTTSQTTFELSDQKQQFVHITAQIFRSI</sequence>
<protein>
    <submittedName>
        <fullName evidence="1">Uncharacterized protein</fullName>
    </submittedName>
</protein>
<evidence type="ECO:0000313" key="1">
    <source>
        <dbReference type="EMBL" id="GBL90409.1"/>
    </source>
</evidence>
<name>A0A4Y2BFT1_ARAVE</name>
<reference evidence="1 2" key="1">
    <citation type="journal article" date="2019" name="Sci. Rep.">
        <title>Orb-weaving spider Araneus ventricosus genome elucidates the spidroin gene catalogue.</title>
        <authorList>
            <person name="Kono N."/>
            <person name="Nakamura H."/>
            <person name="Ohtoshi R."/>
            <person name="Moran D.A.P."/>
            <person name="Shinohara A."/>
            <person name="Yoshida Y."/>
            <person name="Fujiwara M."/>
            <person name="Mori M."/>
            <person name="Tomita M."/>
            <person name="Arakawa K."/>
        </authorList>
    </citation>
    <scope>NUCLEOTIDE SEQUENCE [LARGE SCALE GENOMIC DNA]</scope>
</reference>
<evidence type="ECO:0000313" key="2">
    <source>
        <dbReference type="Proteomes" id="UP000499080"/>
    </source>
</evidence>